<dbReference type="EMBL" id="HBUE01105391">
    <property type="protein sequence ID" value="CAG6486894.1"/>
    <property type="molecule type" value="Transcribed_RNA"/>
</dbReference>
<dbReference type="AlphaFoldDB" id="A0A8D8C371"/>
<organism evidence="1">
    <name type="scientific">Culex pipiens</name>
    <name type="common">House mosquito</name>
    <dbReference type="NCBI Taxonomy" id="7175"/>
    <lineage>
        <taxon>Eukaryota</taxon>
        <taxon>Metazoa</taxon>
        <taxon>Ecdysozoa</taxon>
        <taxon>Arthropoda</taxon>
        <taxon>Hexapoda</taxon>
        <taxon>Insecta</taxon>
        <taxon>Pterygota</taxon>
        <taxon>Neoptera</taxon>
        <taxon>Endopterygota</taxon>
        <taxon>Diptera</taxon>
        <taxon>Nematocera</taxon>
        <taxon>Culicoidea</taxon>
        <taxon>Culicidae</taxon>
        <taxon>Culicinae</taxon>
        <taxon>Culicini</taxon>
        <taxon>Culex</taxon>
        <taxon>Culex</taxon>
    </lineage>
</organism>
<proteinExistence type="predicted"/>
<name>A0A8D8C371_CULPI</name>
<dbReference type="EMBL" id="HBUE01105393">
    <property type="protein sequence ID" value="CAG6486899.1"/>
    <property type="molecule type" value="Transcribed_RNA"/>
</dbReference>
<sequence length="106" mass="11496">MEAVGRVMMRAVSGRTGRRVRVASNGVDHAVRTVGCDDRARERGRAERRSRRPRVEMAGMVMARRLEVGESDAAGSRSRAVNGRASRTGICAFACRTSTGRCGSRS</sequence>
<protein>
    <submittedName>
        <fullName evidence="1">(northern house mosquito) hypothetical protein</fullName>
    </submittedName>
</protein>
<reference evidence="1" key="1">
    <citation type="submission" date="2021-05" db="EMBL/GenBank/DDBJ databases">
        <authorList>
            <person name="Alioto T."/>
            <person name="Alioto T."/>
            <person name="Gomez Garrido J."/>
        </authorList>
    </citation>
    <scope>NUCLEOTIDE SEQUENCE</scope>
</reference>
<evidence type="ECO:0000313" key="1">
    <source>
        <dbReference type="EMBL" id="CAG6486894.1"/>
    </source>
</evidence>
<accession>A0A8D8C371</accession>